<organism evidence="1 2">
    <name type="scientific">Vigna angularis var. angularis</name>
    <dbReference type="NCBI Taxonomy" id="157739"/>
    <lineage>
        <taxon>Eukaryota</taxon>
        <taxon>Viridiplantae</taxon>
        <taxon>Streptophyta</taxon>
        <taxon>Embryophyta</taxon>
        <taxon>Tracheophyta</taxon>
        <taxon>Spermatophyta</taxon>
        <taxon>Magnoliopsida</taxon>
        <taxon>eudicotyledons</taxon>
        <taxon>Gunneridae</taxon>
        <taxon>Pentapetalae</taxon>
        <taxon>rosids</taxon>
        <taxon>fabids</taxon>
        <taxon>Fabales</taxon>
        <taxon>Fabaceae</taxon>
        <taxon>Papilionoideae</taxon>
        <taxon>50 kb inversion clade</taxon>
        <taxon>NPAAA clade</taxon>
        <taxon>indigoferoid/millettioid clade</taxon>
        <taxon>Phaseoleae</taxon>
        <taxon>Vigna</taxon>
    </lineage>
</organism>
<dbReference type="AlphaFoldDB" id="A0A0S3T5C6"/>
<dbReference type="Proteomes" id="UP000291084">
    <property type="component" value="Chromosome 10"/>
</dbReference>
<accession>A0A0S3T5C6</accession>
<gene>
    <name evidence="1" type="primary">Vigan.10G206100</name>
    <name evidence="1" type="ORF">VIGAN_10206100</name>
</gene>
<evidence type="ECO:0000313" key="1">
    <source>
        <dbReference type="EMBL" id="BAU00462.1"/>
    </source>
</evidence>
<dbReference type="EMBL" id="AP015043">
    <property type="protein sequence ID" value="BAU00462.1"/>
    <property type="molecule type" value="Genomic_DNA"/>
</dbReference>
<reference evidence="1 2" key="1">
    <citation type="journal article" date="2015" name="Sci. Rep.">
        <title>The power of single molecule real-time sequencing technology in the de novo assembly of a eukaryotic genome.</title>
        <authorList>
            <person name="Sakai H."/>
            <person name="Naito K."/>
            <person name="Ogiso-Tanaka E."/>
            <person name="Takahashi Y."/>
            <person name="Iseki K."/>
            <person name="Muto C."/>
            <person name="Satou K."/>
            <person name="Teruya K."/>
            <person name="Shiroma A."/>
            <person name="Shimoji M."/>
            <person name="Hirano T."/>
            <person name="Itoh T."/>
            <person name="Kaga A."/>
            <person name="Tomooka N."/>
        </authorList>
    </citation>
    <scope>NUCLEOTIDE SEQUENCE [LARGE SCALE GENOMIC DNA]</scope>
    <source>
        <strain evidence="2">cv. Shumari</strain>
    </source>
</reference>
<protein>
    <submittedName>
        <fullName evidence="1">Uncharacterized protein</fullName>
    </submittedName>
</protein>
<sequence>MSSCSCYFHVQICCCCQMFCRATDAETLWSIISFRRIEIRYHISENYCQVLELIYAYRVSDDTLSVQVGTAGYYCQDNFKQLNLEETVIG</sequence>
<keyword evidence="2" id="KW-1185">Reference proteome</keyword>
<name>A0A0S3T5C6_PHAAN</name>
<proteinExistence type="predicted"/>
<evidence type="ECO:0000313" key="2">
    <source>
        <dbReference type="Proteomes" id="UP000291084"/>
    </source>
</evidence>